<organism evidence="2 3">
    <name type="scientific">Lishizhenia tianjinensis</name>
    <dbReference type="NCBI Taxonomy" id="477690"/>
    <lineage>
        <taxon>Bacteria</taxon>
        <taxon>Pseudomonadati</taxon>
        <taxon>Bacteroidota</taxon>
        <taxon>Flavobacteriia</taxon>
        <taxon>Flavobacteriales</taxon>
        <taxon>Crocinitomicaceae</taxon>
        <taxon>Lishizhenia</taxon>
    </lineage>
</organism>
<sequence length="153" mass="17753">MKKLLLLGVIGLLAYTQKEKNVYPQLDDFMDEWHKAATDANFEKYFGAMHADFNFLGTAPGEKWDKAAFAAFSKPYFDKGKAWDFTASNRQWYGDTTSGIVWFDEDLDTWMEDCRGSGVMQKIEGEWKLSYYNLTVLIENEKIKEFIALRKAE</sequence>
<dbReference type="InterPro" id="IPR032710">
    <property type="entry name" value="NTF2-like_dom_sf"/>
</dbReference>
<protein>
    <submittedName>
        <fullName evidence="2">SnoaL-like domain-containing protein</fullName>
    </submittedName>
</protein>
<feature type="domain" description="SnoaL-like" evidence="1">
    <location>
        <begin position="28"/>
        <end position="138"/>
    </location>
</feature>
<dbReference type="STRING" id="477690.SAMN05216474_0925"/>
<proteinExistence type="predicted"/>
<accession>A0A1I6YIF2</accession>
<name>A0A1I6YIF2_9FLAO</name>
<dbReference type="InterPro" id="IPR037401">
    <property type="entry name" value="SnoaL-like"/>
</dbReference>
<dbReference type="RefSeq" id="WP_170853670.1">
    <property type="nucleotide sequence ID" value="NZ_FPAS01000001.1"/>
</dbReference>
<gene>
    <name evidence="2" type="ORF">SAMN05216474_0925</name>
</gene>
<dbReference type="AlphaFoldDB" id="A0A1I6YIF2"/>
<dbReference type="Proteomes" id="UP000236454">
    <property type="component" value="Unassembled WGS sequence"/>
</dbReference>
<dbReference type="EMBL" id="FPAS01000001">
    <property type="protein sequence ID" value="SFT50309.1"/>
    <property type="molecule type" value="Genomic_DNA"/>
</dbReference>
<evidence type="ECO:0000259" key="1">
    <source>
        <dbReference type="Pfam" id="PF13474"/>
    </source>
</evidence>
<dbReference type="SUPFAM" id="SSF54427">
    <property type="entry name" value="NTF2-like"/>
    <property type="match status" value="1"/>
</dbReference>
<dbReference type="Pfam" id="PF13474">
    <property type="entry name" value="SnoaL_3"/>
    <property type="match status" value="1"/>
</dbReference>
<evidence type="ECO:0000313" key="3">
    <source>
        <dbReference type="Proteomes" id="UP000236454"/>
    </source>
</evidence>
<keyword evidence="3" id="KW-1185">Reference proteome</keyword>
<evidence type="ECO:0000313" key="2">
    <source>
        <dbReference type="EMBL" id="SFT50309.1"/>
    </source>
</evidence>
<dbReference type="Gene3D" id="3.10.450.50">
    <property type="match status" value="1"/>
</dbReference>
<reference evidence="2 3" key="1">
    <citation type="submission" date="2016-10" db="EMBL/GenBank/DDBJ databases">
        <authorList>
            <person name="de Groot N.N."/>
        </authorList>
    </citation>
    <scope>NUCLEOTIDE SEQUENCE [LARGE SCALE GENOMIC DNA]</scope>
    <source>
        <strain evidence="2 3">CGMCC 1.7005</strain>
    </source>
</reference>